<evidence type="ECO:0000256" key="9">
    <source>
        <dbReference type="ARBA" id="ARBA00023052"/>
    </source>
</evidence>
<feature type="domain" description="Transketolase-like C-terminal" evidence="10">
    <location>
        <begin position="18"/>
        <end position="130"/>
    </location>
</feature>
<comment type="cofactor">
    <cofactor evidence="2">
        <name>thiamine diphosphate</name>
        <dbReference type="ChEBI" id="CHEBI:58937"/>
    </cofactor>
</comment>
<evidence type="ECO:0000256" key="8">
    <source>
        <dbReference type="ARBA" id="ARBA00022842"/>
    </source>
</evidence>
<evidence type="ECO:0000256" key="4">
    <source>
        <dbReference type="ARBA" id="ARBA00011738"/>
    </source>
</evidence>
<evidence type="ECO:0000259" key="10">
    <source>
        <dbReference type="Pfam" id="PF22613"/>
    </source>
</evidence>
<dbReference type="GO" id="GO:0004802">
    <property type="term" value="F:transketolase activity"/>
    <property type="evidence" value="ECO:0007669"/>
    <property type="project" value="UniProtKB-EC"/>
</dbReference>
<dbReference type="SUPFAM" id="SSF52922">
    <property type="entry name" value="TK C-terminal domain-like"/>
    <property type="match status" value="1"/>
</dbReference>
<reference evidence="11" key="1">
    <citation type="submission" date="2020-05" db="EMBL/GenBank/DDBJ databases">
        <authorList>
            <person name="Chiriac C."/>
            <person name="Salcher M."/>
            <person name="Ghai R."/>
            <person name="Kavagutti S V."/>
        </authorList>
    </citation>
    <scope>NUCLEOTIDE SEQUENCE</scope>
</reference>
<dbReference type="PANTHER" id="PTHR43522:SF2">
    <property type="entry name" value="TRANSKETOLASE 1-RELATED"/>
    <property type="match status" value="1"/>
</dbReference>
<keyword evidence="8" id="KW-0460">Magnesium</keyword>
<evidence type="ECO:0000256" key="5">
    <source>
        <dbReference type="ARBA" id="ARBA00013152"/>
    </source>
</evidence>
<dbReference type="InterPro" id="IPR009014">
    <property type="entry name" value="Transketo_C/PFOR_II"/>
</dbReference>
<dbReference type="EC" id="2.2.1.1" evidence="5"/>
<evidence type="ECO:0000313" key="11">
    <source>
        <dbReference type="EMBL" id="CAB5076153.1"/>
    </source>
</evidence>
<evidence type="ECO:0000256" key="1">
    <source>
        <dbReference type="ARBA" id="ARBA00001946"/>
    </source>
</evidence>
<evidence type="ECO:0000256" key="7">
    <source>
        <dbReference type="ARBA" id="ARBA00022723"/>
    </source>
</evidence>
<keyword evidence="9" id="KW-0786">Thiamine pyrophosphate</keyword>
<proteinExistence type="inferred from homology"/>
<sequence>MPVFDRTIASSAEGVAKGAYILKEASSKPSAILIATGSEVSLAMSAQEILEAEGVPTRVVSAPCLEWFAEQSPDYRETVIPASVPTRVSIEAGIAMGWRDLVGDKGSSISIEHFGASASASVLFKEFGFTAQAIVSEVKRLLS</sequence>
<dbReference type="EMBL" id="CAFBRB010000094">
    <property type="protein sequence ID" value="CAB5076153.1"/>
    <property type="molecule type" value="Genomic_DNA"/>
</dbReference>
<name>A0A6J7VD01_9ZZZZ</name>
<keyword evidence="7" id="KW-0479">Metal-binding</keyword>
<evidence type="ECO:0000256" key="6">
    <source>
        <dbReference type="ARBA" id="ARBA00022679"/>
    </source>
</evidence>
<dbReference type="GO" id="GO:0046872">
    <property type="term" value="F:metal ion binding"/>
    <property type="evidence" value="ECO:0007669"/>
    <property type="project" value="UniProtKB-KW"/>
</dbReference>
<dbReference type="FunFam" id="3.40.50.920:FF:000003">
    <property type="entry name" value="Transketolase"/>
    <property type="match status" value="1"/>
</dbReference>
<dbReference type="GO" id="GO:0005829">
    <property type="term" value="C:cytosol"/>
    <property type="evidence" value="ECO:0007669"/>
    <property type="project" value="TreeGrafter"/>
</dbReference>
<comment type="similarity">
    <text evidence="3">Belongs to the transketolase family.</text>
</comment>
<dbReference type="GO" id="GO:0006098">
    <property type="term" value="P:pentose-phosphate shunt"/>
    <property type="evidence" value="ECO:0007669"/>
    <property type="project" value="TreeGrafter"/>
</dbReference>
<dbReference type="PANTHER" id="PTHR43522">
    <property type="entry name" value="TRANSKETOLASE"/>
    <property type="match status" value="1"/>
</dbReference>
<accession>A0A6J7VD01</accession>
<evidence type="ECO:0000256" key="2">
    <source>
        <dbReference type="ARBA" id="ARBA00001964"/>
    </source>
</evidence>
<dbReference type="InterPro" id="IPR055152">
    <property type="entry name" value="Transketolase-like_C_2"/>
</dbReference>
<comment type="subunit">
    <text evidence="4">Homodimer.</text>
</comment>
<organism evidence="11">
    <name type="scientific">freshwater metagenome</name>
    <dbReference type="NCBI Taxonomy" id="449393"/>
    <lineage>
        <taxon>unclassified sequences</taxon>
        <taxon>metagenomes</taxon>
        <taxon>ecological metagenomes</taxon>
    </lineage>
</organism>
<dbReference type="InterPro" id="IPR033247">
    <property type="entry name" value="Transketolase_fam"/>
</dbReference>
<dbReference type="AlphaFoldDB" id="A0A6J7VD01"/>
<keyword evidence="6" id="KW-0808">Transferase</keyword>
<dbReference type="Gene3D" id="3.40.50.920">
    <property type="match status" value="1"/>
</dbReference>
<protein>
    <recommendedName>
        <fullName evidence="5">transketolase</fullName>
        <ecNumber evidence="5">2.2.1.1</ecNumber>
    </recommendedName>
</protein>
<comment type="cofactor">
    <cofactor evidence="1">
        <name>Mg(2+)</name>
        <dbReference type="ChEBI" id="CHEBI:18420"/>
    </cofactor>
</comment>
<gene>
    <name evidence="11" type="ORF">UFOPK4401_00894</name>
</gene>
<evidence type="ECO:0000256" key="3">
    <source>
        <dbReference type="ARBA" id="ARBA00007131"/>
    </source>
</evidence>
<dbReference type="Pfam" id="PF22613">
    <property type="entry name" value="Transketolase_C_1"/>
    <property type="match status" value="1"/>
</dbReference>